<dbReference type="EMBL" id="BARS01035380">
    <property type="protein sequence ID" value="GAG17880.1"/>
    <property type="molecule type" value="Genomic_DNA"/>
</dbReference>
<accession>X0VHY3</accession>
<reference evidence="1" key="1">
    <citation type="journal article" date="2014" name="Front. Microbiol.">
        <title>High frequency of phylogenetically diverse reductive dehalogenase-homologous genes in deep subseafloor sedimentary metagenomes.</title>
        <authorList>
            <person name="Kawai M."/>
            <person name="Futagami T."/>
            <person name="Toyoda A."/>
            <person name="Takaki Y."/>
            <person name="Nishi S."/>
            <person name="Hori S."/>
            <person name="Arai W."/>
            <person name="Tsubouchi T."/>
            <person name="Morono Y."/>
            <person name="Uchiyama I."/>
            <person name="Ito T."/>
            <person name="Fujiyama A."/>
            <person name="Inagaki F."/>
            <person name="Takami H."/>
        </authorList>
    </citation>
    <scope>NUCLEOTIDE SEQUENCE</scope>
    <source>
        <strain evidence="1">Expedition CK06-06</strain>
    </source>
</reference>
<evidence type="ECO:0000313" key="1">
    <source>
        <dbReference type="EMBL" id="GAG17880.1"/>
    </source>
</evidence>
<protein>
    <submittedName>
        <fullName evidence="1">Uncharacterized protein</fullName>
    </submittedName>
</protein>
<name>X0VHY3_9ZZZZ</name>
<proteinExistence type="predicted"/>
<gene>
    <name evidence="1" type="ORF">S01H1_54514</name>
</gene>
<organism evidence="1">
    <name type="scientific">marine sediment metagenome</name>
    <dbReference type="NCBI Taxonomy" id="412755"/>
    <lineage>
        <taxon>unclassified sequences</taxon>
        <taxon>metagenomes</taxon>
        <taxon>ecological metagenomes</taxon>
    </lineage>
</organism>
<sequence length="44" mass="5240">MRSNKTTIDKLMLEISKYDNLTISEIRKRIDKLMVSRKTNKLIT</sequence>
<feature type="non-terminal residue" evidence="1">
    <location>
        <position position="44"/>
    </location>
</feature>
<comment type="caution">
    <text evidence="1">The sequence shown here is derived from an EMBL/GenBank/DDBJ whole genome shotgun (WGS) entry which is preliminary data.</text>
</comment>
<dbReference type="AlphaFoldDB" id="X0VHY3"/>